<proteinExistence type="predicted"/>
<protein>
    <submittedName>
        <fullName evidence="1">Uncharacterized protein</fullName>
    </submittedName>
</protein>
<comment type="caution">
    <text evidence="1">The sequence shown here is derived from an EMBL/GenBank/DDBJ whole genome shotgun (WGS) entry which is preliminary data.</text>
</comment>
<organism evidence="1 2">
    <name type="scientific">Desulfatitalea alkaliphila</name>
    <dbReference type="NCBI Taxonomy" id="2929485"/>
    <lineage>
        <taxon>Bacteria</taxon>
        <taxon>Pseudomonadati</taxon>
        <taxon>Thermodesulfobacteriota</taxon>
        <taxon>Desulfobacteria</taxon>
        <taxon>Desulfobacterales</taxon>
        <taxon>Desulfosarcinaceae</taxon>
        <taxon>Desulfatitalea</taxon>
    </lineage>
</organism>
<sequence>MTGGLFLNYPPSPNFELSSPETLLQESQLMGTLSATHPALRKITTFHARRLSSRQEIEHGIPMSAIEIEQSTEDTFSQMMIAFHFIPFFAVTEETVESHFEIKEGAIYVDGEILFHLRDLLTLI</sequence>
<dbReference type="RefSeq" id="WP_246903580.1">
    <property type="nucleotide sequence ID" value="NZ_JALJRB010000003.1"/>
</dbReference>
<evidence type="ECO:0000313" key="2">
    <source>
        <dbReference type="Proteomes" id="UP001165427"/>
    </source>
</evidence>
<name>A0AA41R0L4_9BACT</name>
<evidence type="ECO:0000313" key="1">
    <source>
        <dbReference type="EMBL" id="MCJ8499927.1"/>
    </source>
</evidence>
<dbReference type="Proteomes" id="UP001165427">
    <property type="component" value="Unassembled WGS sequence"/>
</dbReference>
<dbReference type="EMBL" id="JALJRB010000003">
    <property type="protein sequence ID" value="MCJ8499927.1"/>
    <property type="molecule type" value="Genomic_DNA"/>
</dbReference>
<gene>
    <name evidence="1" type="ORF">MRX98_05025</name>
</gene>
<accession>A0AA41R0L4</accession>
<reference evidence="1" key="1">
    <citation type="submission" date="2022-04" db="EMBL/GenBank/DDBJ databases">
        <title>Desulfatitalea alkaliphila sp. nov., a novel anaerobic sulfate-reducing bacterium isolated from terrestrial mud volcano, Taman Peninsula, Russia.</title>
        <authorList>
            <person name="Khomyakova M.A."/>
            <person name="Merkel A.Y."/>
            <person name="Slobodkin A.I."/>
        </authorList>
    </citation>
    <scope>NUCLEOTIDE SEQUENCE</scope>
    <source>
        <strain evidence="1">M08but</strain>
    </source>
</reference>
<keyword evidence="2" id="KW-1185">Reference proteome</keyword>
<dbReference type="AlphaFoldDB" id="A0AA41R0L4"/>